<comment type="caution">
    <text evidence="1">The sequence shown here is derived from an EMBL/GenBank/DDBJ whole genome shotgun (WGS) entry which is preliminary data.</text>
</comment>
<dbReference type="AlphaFoldDB" id="A0A917KY65"/>
<gene>
    <name evidence="1" type="ORF">GCM10010121_053470</name>
</gene>
<reference evidence="1" key="1">
    <citation type="journal article" date="2014" name="Int. J. Syst. Evol. Microbiol.">
        <title>Complete genome sequence of Corynebacterium casei LMG S-19264T (=DSM 44701T), isolated from a smear-ripened cheese.</title>
        <authorList>
            <consortium name="US DOE Joint Genome Institute (JGI-PGF)"/>
            <person name="Walter F."/>
            <person name="Albersmeier A."/>
            <person name="Kalinowski J."/>
            <person name="Ruckert C."/>
        </authorList>
    </citation>
    <scope>NUCLEOTIDE SEQUENCE</scope>
    <source>
        <strain evidence="1">JCM 3086</strain>
    </source>
</reference>
<dbReference type="SUPFAM" id="SSF54593">
    <property type="entry name" value="Glyoxalase/Bleomycin resistance protein/Dihydroxybiphenyl dioxygenase"/>
    <property type="match status" value="1"/>
</dbReference>
<keyword evidence="2" id="KW-1185">Reference proteome</keyword>
<evidence type="ECO:0000313" key="1">
    <source>
        <dbReference type="EMBL" id="GGJ35547.1"/>
    </source>
</evidence>
<name>A0A917KY65_9ACTN</name>
<dbReference type="Pfam" id="PF13669">
    <property type="entry name" value="Glyoxalase_4"/>
    <property type="match status" value="1"/>
</dbReference>
<evidence type="ECO:0000313" key="2">
    <source>
        <dbReference type="Proteomes" id="UP000657574"/>
    </source>
</evidence>
<accession>A0A917KY65</accession>
<evidence type="ECO:0008006" key="3">
    <source>
        <dbReference type="Google" id="ProtNLM"/>
    </source>
</evidence>
<dbReference type="RefSeq" id="WP_229840827.1">
    <property type="nucleotide sequence ID" value="NZ_BMQA01000019.1"/>
</dbReference>
<dbReference type="Proteomes" id="UP000657574">
    <property type="component" value="Unassembled WGS sequence"/>
</dbReference>
<organism evidence="1 2">
    <name type="scientific">Streptomyces brasiliensis</name>
    <dbReference type="NCBI Taxonomy" id="1954"/>
    <lineage>
        <taxon>Bacteria</taxon>
        <taxon>Bacillati</taxon>
        <taxon>Actinomycetota</taxon>
        <taxon>Actinomycetes</taxon>
        <taxon>Kitasatosporales</taxon>
        <taxon>Streptomycetaceae</taxon>
        <taxon>Streptomyces</taxon>
    </lineage>
</organism>
<proteinExistence type="predicted"/>
<protein>
    <recommendedName>
        <fullName evidence="3">VOC domain-containing protein</fullName>
    </recommendedName>
</protein>
<dbReference type="InterPro" id="IPR029068">
    <property type="entry name" value="Glyas_Bleomycin-R_OHBP_Dase"/>
</dbReference>
<sequence length="175" mass="19526">MGPVKGLGPVVQVAYATTDVREAAVRWHELTGAGPFFVREHVPTVRVLAGGRPAVFDHSCALGQWGDIMVEFVHHHTLEPQGLADVMRRGSRGIHHVACFVDDLEEARASLESQSIPLVMDAWSTEVRFLFFDPGPEVGHLIECYEATDYMRSLYSKVRQASVGWDGTNVIRERR</sequence>
<reference evidence="1" key="2">
    <citation type="submission" date="2020-09" db="EMBL/GenBank/DDBJ databases">
        <authorList>
            <person name="Sun Q."/>
            <person name="Ohkuma M."/>
        </authorList>
    </citation>
    <scope>NUCLEOTIDE SEQUENCE</scope>
    <source>
        <strain evidence="1">JCM 3086</strain>
    </source>
</reference>
<dbReference type="EMBL" id="BMQA01000019">
    <property type="protein sequence ID" value="GGJ35547.1"/>
    <property type="molecule type" value="Genomic_DNA"/>
</dbReference>
<dbReference type="Gene3D" id="3.10.180.10">
    <property type="entry name" value="2,3-Dihydroxybiphenyl 1,2-Dioxygenase, domain 1"/>
    <property type="match status" value="1"/>
</dbReference>